<evidence type="ECO:0000256" key="1">
    <source>
        <dbReference type="ARBA" id="ARBA00004141"/>
    </source>
</evidence>
<evidence type="ECO:0000313" key="11">
    <source>
        <dbReference type="Proteomes" id="UP001164746"/>
    </source>
</evidence>
<dbReference type="Proteomes" id="UP001164746">
    <property type="component" value="Chromosome 7"/>
</dbReference>
<dbReference type="Pfam" id="PF00209">
    <property type="entry name" value="SNF"/>
    <property type="match status" value="1"/>
</dbReference>
<name>A0ABY7ET15_MYAAR</name>
<dbReference type="EMBL" id="CP111018">
    <property type="protein sequence ID" value="WAR10331.1"/>
    <property type="molecule type" value="Genomic_DNA"/>
</dbReference>
<keyword evidence="3" id="KW-0813">Transport</keyword>
<evidence type="ECO:0000256" key="8">
    <source>
        <dbReference type="SAM" id="MobiDB-lite"/>
    </source>
</evidence>
<evidence type="ECO:0000256" key="4">
    <source>
        <dbReference type="ARBA" id="ARBA00022692"/>
    </source>
</evidence>
<dbReference type="InterPro" id="IPR000175">
    <property type="entry name" value="Na/ntran_symport"/>
</dbReference>
<comment type="subcellular location">
    <subcellularLocation>
        <location evidence="1">Membrane</location>
        <topology evidence="1">Multi-pass membrane protein</topology>
    </subcellularLocation>
</comment>
<dbReference type="PANTHER" id="PTHR11616">
    <property type="entry name" value="SODIUM/CHLORIDE DEPENDENT TRANSPORTER"/>
    <property type="match status" value="1"/>
</dbReference>
<keyword evidence="7" id="KW-0325">Glycoprotein</keyword>
<evidence type="ECO:0000256" key="5">
    <source>
        <dbReference type="ARBA" id="ARBA00022989"/>
    </source>
</evidence>
<gene>
    <name evidence="10" type="ORF">MAR_035407</name>
</gene>
<comment type="similarity">
    <text evidence="2">Belongs to the sodium:neurotransmitter symporter (SNF) (TC 2.A.22) family.</text>
</comment>
<evidence type="ECO:0000256" key="3">
    <source>
        <dbReference type="ARBA" id="ARBA00022448"/>
    </source>
</evidence>
<evidence type="ECO:0000256" key="2">
    <source>
        <dbReference type="ARBA" id="ARBA00006459"/>
    </source>
</evidence>
<dbReference type="InterPro" id="IPR011042">
    <property type="entry name" value="6-blade_b-propeller_TolB-like"/>
</dbReference>
<keyword evidence="5 9" id="KW-1133">Transmembrane helix</keyword>
<evidence type="ECO:0000256" key="9">
    <source>
        <dbReference type="SAM" id="Phobius"/>
    </source>
</evidence>
<dbReference type="InterPro" id="IPR037272">
    <property type="entry name" value="SNS_sf"/>
</dbReference>
<feature type="region of interest" description="Disordered" evidence="8">
    <location>
        <begin position="571"/>
        <end position="611"/>
    </location>
</feature>
<dbReference type="SUPFAM" id="SSF101898">
    <property type="entry name" value="NHL repeat"/>
    <property type="match status" value="1"/>
</dbReference>
<evidence type="ECO:0000313" key="10">
    <source>
        <dbReference type="EMBL" id="WAR10331.1"/>
    </source>
</evidence>
<protein>
    <submittedName>
        <fullName evidence="10">SC6A7-like protein</fullName>
    </submittedName>
</protein>
<feature type="compositionally biased region" description="Polar residues" evidence="8">
    <location>
        <begin position="577"/>
        <end position="610"/>
    </location>
</feature>
<sequence length="1032" mass="115862">MSKVDMSVGRTSYRITVYKDNRPCYKCISHGCIRDGENLCSACQEYMCLNCTIIHGRECVFAKTPEIFNKTAKTKNIAHKQNDVQSKITHGRETTDASRNVDNSDVKADTTGKLLGRTTEDVALEKGVKQPPESGSSKASKSSSKRICFSAHNGLMKVGYSDTPDSELSIMRCLHHSDSNIENYCRHHDALCCENCLRTDHRICTIQPIDEVAYGIKDDKRMADIINEVKRVKEEFRVYIDRNERLVRQMKSSDGIENPEHIECAALSKELNLSLTACKYIATNIDVALHEIETSIRKGIDVYVFVALKRNQPLIVKSKQKLAELQIFEEKTANNNRDIFDKIRKFKDEAKSDDSVKQNEDNVILHQTRKYAVDEESCLSDGNATFTIRSKRSTSTESLLQSDDGSRTIPSRSDYFAEEYEPSECAVDVRPISKGSQRSVGFRSYSDTSRYNYKPRTNSGRIKGHGLVTEYYMQDILGTSNDKICRLHSAPPVRFKEDTNDENGTRRPKSMYCSDEGRRHQSKELQTEKYPIEGLGSIRLVLNSGTDRSAKIKMLQTAREESAKAIKYPKKKTTKKQLINSRNEPVSNTPAKTTRQNSRNNFRTSLTTDSKPSRAAPLLMKQATFIKAPDPERKVSAKSRASKEEELLYNHQNYARRPRTKLVLTSEQIVQMQDDSHPCEVNGIACMPDGRILVSDFTNIAVKLFRTDWRHASRLALDELPRGITAVSNVLAAVITGLARDHLLLISVGNGLEISKRYNTGCMCTSIDSYGSHIYILCQSNFKAEVRVMNTEGVVNIRISLDRVIATPTAIAVNPLNGVMYITDATQGVHVVETGMPVKRTSDKNIERYHGVAIDLNNTVYVCSERVSGVHELSYDGKHLGKERAKWGSHLEFILTLVGFAVGLVNYTFNRNQTTTPSEEYFYKRVLKITDSAVDTECLTYSKRVLKLTGSLGETGGISWELTLCLLAAWTIVFLVLTKGIKSLGKVWSDAAVQIFYSLSACSGGLIAMASYNNFNNNVLSYQSKNMQIGKN</sequence>
<reference evidence="10" key="1">
    <citation type="submission" date="2022-11" db="EMBL/GenBank/DDBJ databases">
        <title>Centuries of genome instability and evolution in soft-shell clam transmissible cancer (bioRxiv).</title>
        <authorList>
            <person name="Hart S.F.M."/>
            <person name="Yonemitsu M.A."/>
            <person name="Giersch R.M."/>
            <person name="Beal B.F."/>
            <person name="Arriagada G."/>
            <person name="Davis B.W."/>
            <person name="Ostrander E.A."/>
            <person name="Goff S.P."/>
            <person name="Metzger M.J."/>
        </authorList>
    </citation>
    <scope>NUCLEOTIDE SEQUENCE</scope>
    <source>
        <strain evidence="10">MELC-2E11</strain>
        <tissue evidence="10">Siphon/mantle</tissue>
    </source>
</reference>
<dbReference type="Gene3D" id="3.30.160.60">
    <property type="entry name" value="Classic Zinc Finger"/>
    <property type="match status" value="1"/>
</dbReference>
<evidence type="ECO:0000256" key="7">
    <source>
        <dbReference type="ARBA" id="ARBA00023180"/>
    </source>
</evidence>
<keyword evidence="4 9" id="KW-0812">Transmembrane</keyword>
<feature type="transmembrane region" description="Helical" evidence="9">
    <location>
        <begin position="891"/>
        <end position="909"/>
    </location>
</feature>
<dbReference type="PROSITE" id="PS50267">
    <property type="entry name" value="NA_NEUROTRAN_SYMP_3"/>
    <property type="match status" value="1"/>
</dbReference>
<keyword evidence="11" id="KW-1185">Reference proteome</keyword>
<keyword evidence="6 9" id="KW-0472">Membrane</keyword>
<feature type="region of interest" description="Disordered" evidence="8">
    <location>
        <begin position="495"/>
        <end position="524"/>
    </location>
</feature>
<feature type="transmembrane region" description="Helical" evidence="9">
    <location>
        <begin position="958"/>
        <end position="978"/>
    </location>
</feature>
<feature type="compositionally biased region" description="Basic and acidic residues" evidence="8">
    <location>
        <begin position="118"/>
        <end position="128"/>
    </location>
</feature>
<proteinExistence type="inferred from homology"/>
<organism evidence="10 11">
    <name type="scientific">Mya arenaria</name>
    <name type="common">Soft-shell clam</name>
    <dbReference type="NCBI Taxonomy" id="6604"/>
    <lineage>
        <taxon>Eukaryota</taxon>
        <taxon>Metazoa</taxon>
        <taxon>Spiralia</taxon>
        <taxon>Lophotrochozoa</taxon>
        <taxon>Mollusca</taxon>
        <taxon>Bivalvia</taxon>
        <taxon>Autobranchia</taxon>
        <taxon>Heteroconchia</taxon>
        <taxon>Euheterodonta</taxon>
        <taxon>Imparidentia</taxon>
        <taxon>Neoheterodontei</taxon>
        <taxon>Myida</taxon>
        <taxon>Myoidea</taxon>
        <taxon>Myidae</taxon>
        <taxon>Mya</taxon>
    </lineage>
</organism>
<dbReference type="SUPFAM" id="SSF161070">
    <property type="entry name" value="SNF-like"/>
    <property type="match status" value="1"/>
</dbReference>
<feature type="compositionally biased region" description="Basic and acidic residues" evidence="8">
    <location>
        <begin position="515"/>
        <end position="524"/>
    </location>
</feature>
<feature type="region of interest" description="Disordered" evidence="8">
    <location>
        <begin position="78"/>
        <end position="142"/>
    </location>
</feature>
<accession>A0ABY7ET15</accession>
<dbReference type="PANTHER" id="PTHR11616:SF321">
    <property type="entry name" value="SODIUM-DEPENDENT NUTRIENT AMINO ACID TRANSPORTER 1-RELATED"/>
    <property type="match status" value="1"/>
</dbReference>
<dbReference type="SUPFAM" id="SSF57845">
    <property type="entry name" value="B-box zinc-binding domain"/>
    <property type="match status" value="1"/>
</dbReference>
<feature type="transmembrane region" description="Helical" evidence="9">
    <location>
        <begin position="990"/>
        <end position="1012"/>
    </location>
</feature>
<dbReference type="Gene3D" id="2.120.10.30">
    <property type="entry name" value="TolB, C-terminal domain"/>
    <property type="match status" value="1"/>
</dbReference>
<feature type="region of interest" description="Disordered" evidence="8">
    <location>
        <begin position="436"/>
        <end position="457"/>
    </location>
</feature>
<evidence type="ECO:0000256" key="6">
    <source>
        <dbReference type="ARBA" id="ARBA00023136"/>
    </source>
</evidence>